<gene>
    <name evidence="2" type="ORF">EV382_0315</name>
</gene>
<dbReference type="AlphaFoldDB" id="A0A4Q7U8G1"/>
<keyword evidence="3" id="KW-1185">Reference proteome</keyword>
<name>A0A4Q7U8G1_9ACTN</name>
<evidence type="ECO:0000313" key="3">
    <source>
        <dbReference type="Proteomes" id="UP000293781"/>
    </source>
</evidence>
<accession>A0A4Q7U8G1</accession>
<dbReference type="EMBL" id="SHKK01000001">
    <property type="protein sequence ID" value="RZT77175.1"/>
    <property type="molecule type" value="Genomic_DNA"/>
</dbReference>
<protein>
    <submittedName>
        <fullName evidence="2">Uncharacterized protein</fullName>
    </submittedName>
</protein>
<sequence length="85" mass="8555">MGEGAPSRTVNRWLSPTGKAGNGPSSGGWGEGARSRGVNPRPSPADKAGNAGNGSPLGGWGQGGVMGGQRLAVLGRQRRQQQAHP</sequence>
<evidence type="ECO:0000313" key="2">
    <source>
        <dbReference type="EMBL" id="RZT77175.1"/>
    </source>
</evidence>
<feature type="compositionally biased region" description="Gly residues" evidence="1">
    <location>
        <begin position="20"/>
        <end position="31"/>
    </location>
</feature>
<feature type="region of interest" description="Disordered" evidence="1">
    <location>
        <begin position="1"/>
        <end position="85"/>
    </location>
</feature>
<reference evidence="2 3" key="1">
    <citation type="submission" date="2019-02" db="EMBL/GenBank/DDBJ databases">
        <title>Sequencing the genomes of 1000 actinobacteria strains.</title>
        <authorList>
            <person name="Klenk H.-P."/>
        </authorList>
    </citation>
    <scope>NUCLEOTIDE SEQUENCE [LARGE SCALE GENOMIC DNA]</scope>
    <source>
        <strain evidence="2 3">DSM 45888</strain>
    </source>
</reference>
<feature type="compositionally biased region" description="Gly residues" evidence="1">
    <location>
        <begin position="51"/>
        <end position="67"/>
    </location>
</feature>
<comment type="caution">
    <text evidence="2">The sequence shown here is derived from an EMBL/GenBank/DDBJ whole genome shotgun (WGS) entry which is preliminary data.</text>
</comment>
<dbReference type="Proteomes" id="UP000293781">
    <property type="component" value="Unassembled WGS sequence"/>
</dbReference>
<organism evidence="2 3">
    <name type="scientific">Micromonospora violae</name>
    <dbReference type="NCBI Taxonomy" id="1278207"/>
    <lineage>
        <taxon>Bacteria</taxon>
        <taxon>Bacillati</taxon>
        <taxon>Actinomycetota</taxon>
        <taxon>Actinomycetes</taxon>
        <taxon>Micromonosporales</taxon>
        <taxon>Micromonosporaceae</taxon>
        <taxon>Micromonospora</taxon>
    </lineage>
</organism>
<evidence type="ECO:0000256" key="1">
    <source>
        <dbReference type="SAM" id="MobiDB-lite"/>
    </source>
</evidence>
<feature type="compositionally biased region" description="Basic residues" evidence="1">
    <location>
        <begin position="76"/>
        <end position="85"/>
    </location>
</feature>
<proteinExistence type="predicted"/>